<keyword evidence="1" id="KW-0282">Flagellum</keyword>
<comment type="caution">
    <text evidence="1">The sequence shown here is derived from an EMBL/GenBank/DDBJ whole genome shotgun (WGS) entry which is preliminary data.</text>
</comment>
<evidence type="ECO:0000313" key="2">
    <source>
        <dbReference type="Proteomes" id="UP000319715"/>
    </source>
</evidence>
<proteinExistence type="predicted"/>
<dbReference type="Proteomes" id="UP000319715">
    <property type="component" value="Unassembled WGS sequence"/>
</dbReference>
<name>A0ABY3A5H1_9GAMM</name>
<dbReference type="InterPro" id="IPR009420">
    <property type="entry name" value="FlhE"/>
</dbReference>
<dbReference type="EMBL" id="VICF01000001">
    <property type="protein sequence ID" value="TQC77553.1"/>
    <property type="molecule type" value="Genomic_DNA"/>
</dbReference>
<dbReference type="Pfam" id="PF06366">
    <property type="entry name" value="FlhE"/>
    <property type="match status" value="1"/>
</dbReference>
<keyword evidence="1" id="KW-0969">Cilium</keyword>
<organism evidence="1 2">
    <name type="scientific">Pantoea dispersa</name>
    <dbReference type="NCBI Taxonomy" id="59814"/>
    <lineage>
        <taxon>Bacteria</taxon>
        <taxon>Pseudomonadati</taxon>
        <taxon>Pseudomonadota</taxon>
        <taxon>Gammaproteobacteria</taxon>
        <taxon>Enterobacterales</taxon>
        <taxon>Erwiniaceae</taxon>
        <taxon>Pantoea</taxon>
    </lineage>
</organism>
<protein>
    <submittedName>
        <fullName evidence="1">Flagellar protein FlhE</fullName>
    </submittedName>
</protein>
<accession>A0ABY3A5H1</accession>
<keyword evidence="2" id="KW-1185">Reference proteome</keyword>
<gene>
    <name evidence="1" type="ORF">FK492_02225</name>
</gene>
<evidence type="ECO:0000313" key="1">
    <source>
        <dbReference type="EMBL" id="TQC77553.1"/>
    </source>
</evidence>
<reference evidence="1 2" key="1">
    <citation type="submission" date="2019-06" db="EMBL/GenBank/DDBJ databases">
        <title>Pantoea dispersa Assembly.</title>
        <authorList>
            <person name="Wang J."/>
        </authorList>
    </citation>
    <scope>NUCLEOTIDE SEQUENCE [LARGE SCALE GENOMIC DNA]</scope>
    <source>
        <strain evidence="2">bio</strain>
    </source>
</reference>
<keyword evidence="1" id="KW-0966">Cell projection</keyword>
<sequence length="117" mass="12429">MQAAGSWQATRAGGQLQVGGQLLTTPELRAPRALPPAASVTQLSWRITLLRAAPPGLGIKLCSVDRCLRLEGLQGTLRPGARLPAAGPFRFVYSVATKGALLPQVQIVSNQLTVNYR</sequence>